<evidence type="ECO:0000256" key="3">
    <source>
        <dbReference type="ARBA" id="ARBA00023012"/>
    </source>
</evidence>
<evidence type="ECO:0000313" key="9">
    <source>
        <dbReference type="Proteomes" id="UP000183417"/>
    </source>
</evidence>
<evidence type="ECO:0000313" key="8">
    <source>
        <dbReference type="EMBL" id="SDZ41506.1"/>
    </source>
</evidence>
<dbReference type="EMBL" id="CP065748">
    <property type="protein sequence ID" value="QPS80326.1"/>
    <property type="molecule type" value="Genomic_DNA"/>
</dbReference>
<evidence type="ECO:0000256" key="2">
    <source>
        <dbReference type="ARBA" id="ARBA00022777"/>
    </source>
</evidence>
<dbReference type="SUPFAM" id="SSF52172">
    <property type="entry name" value="CheY-like"/>
    <property type="match status" value="1"/>
</dbReference>
<proteinExistence type="predicted"/>
<gene>
    <name evidence="7" type="ORF">I6G47_25540</name>
    <name evidence="8" type="ORF">SAMN05421547_1239</name>
</gene>
<evidence type="ECO:0000256" key="4">
    <source>
        <dbReference type="PROSITE-ProRule" id="PRU00169"/>
    </source>
</evidence>
<dbReference type="CDD" id="cd00156">
    <property type="entry name" value="REC"/>
    <property type="match status" value="1"/>
</dbReference>
<dbReference type="RefSeq" id="WP_016449329.1">
    <property type="nucleotide sequence ID" value="NZ_AP025556.1"/>
</dbReference>
<dbReference type="Gene3D" id="3.30.565.10">
    <property type="entry name" value="Histidine kinase-like ATPase, C-terminal domain"/>
    <property type="match status" value="1"/>
</dbReference>
<evidence type="ECO:0000313" key="10">
    <source>
        <dbReference type="Proteomes" id="UP000595064"/>
    </source>
</evidence>
<accession>A0A1H3SU31</accession>
<dbReference type="CDD" id="cd16917">
    <property type="entry name" value="HATPase_UhpB-NarQ-NarX-like"/>
    <property type="match status" value="1"/>
</dbReference>
<dbReference type="InterPro" id="IPR036890">
    <property type="entry name" value="HATPase_C_sf"/>
</dbReference>
<feature type="modified residue" description="4-aspartylphosphate" evidence="4">
    <location>
        <position position="73"/>
    </location>
</feature>
<dbReference type="AlphaFoldDB" id="A0A1H3SU31"/>
<keyword evidence="10" id="KW-1185">Reference proteome</keyword>
<dbReference type="GO" id="GO:0046983">
    <property type="term" value="F:protein dimerization activity"/>
    <property type="evidence" value="ECO:0007669"/>
    <property type="project" value="InterPro"/>
</dbReference>
<protein>
    <submittedName>
        <fullName evidence="7 8">Response regulator</fullName>
    </submittedName>
</protein>
<organism evidence="8 9">
    <name type="scientific">Delftia lacustris</name>
    <dbReference type="NCBI Taxonomy" id="558537"/>
    <lineage>
        <taxon>Bacteria</taxon>
        <taxon>Pseudomonadati</taxon>
        <taxon>Pseudomonadota</taxon>
        <taxon>Betaproteobacteria</taxon>
        <taxon>Burkholderiales</taxon>
        <taxon>Comamonadaceae</taxon>
        <taxon>Delftia</taxon>
    </lineage>
</organism>
<dbReference type="KEGG" id="dla:I6G47_25540"/>
<dbReference type="PANTHER" id="PTHR24421:SF59">
    <property type="entry name" value="OXYGEN SENSOR HISTIDINE KINASE NREB"/>
    <property type="match status" value="1"/>
</dbReference>
<name>A0A1H3SU31_9BURK</name>
<evidence type="ECO:0000313" key="7">
    <source>
        <dbReference type="EMBL" id="QPS80326.1"/>
    </source>
</evidence>
<dbReference type="PANTHER" id="PTHR24421">
    <property type="entry name" value="NITRATE/NITRITE SENSOR PROTEIN NARX-RELATED"/>
    <property type="match status" value="1"/>
</dbReference>
<sequence>MFQNVSHDSAPGDARPPHKPLRILHIEDSAADQALARLSLLRGGLVCEIVVVDTLDDAAAALHNQAFDLILADYHLPGFTALDAWELVRRQPGHPPFVLLSGAIGESAAVDVMREGISDYLLKDHITRLPHVVSHALEVHEARLARRRAAAELAASERRLADLTEHLQTSTERERASIAREIHDDIGGSLTSVKFDVAWIARNAPEGGLREHALAALEMLEHALGASQRIMMNLRPPVLDQGLVAAVQWLAENFERRTGVPTRVRSSRESMDIAPDIQVVAYRTAQEALTNVGKYAQARHVDIDLSDREGFLTLEVTDDGVGLADGARDKPESFGLRGLGERARTVRGWLDVSSQAGRGTSVIVSIPLDDGGACPNIPGNEC</sequence>
<keyword evidence="5" id="KW-0175">Coiled coil</keyword>
<feature type="coiled-coil region" evidence="5">
    <location>
        <begin position="146"/>
        <end position="173"/>
    </location>
</feature>
<dbReference type="Pfam" id="PF07730">
    <property type="entry name" value="HisKA_3"/>
    <property type="match status" value="1"/>
</dbReference>
<dbReference type="Gene3D" id="3.40.50.2300">
    <property type="match status" value="1"/>
</dbReference>
<dbReference type="InterPro" id="IPR011712">
    <property type="entry name" value="Sig_transdc_His_kin_sub3_dim/P"/>
</dbReference>
<dbReference type="GeneID" id="94689933"/>
<reference evidence="7 10" key="2">
    <citation type="submission" date="2020-12" db="EMBL/GenBank/DDBJ databases">
        <title>FDA dAtabase for Regulatory Grade micrObial Sequences (FDA-ARGOS): Supporting development and validation of Infectious Disease Dx tests.</title>
        <authorList>
            <person name="Sproer C."/>
            <person name="Gronow S."/>
            <person name="Severitt S."/>
            <person name="Schroder I."/>
            <person name="Tallon L."/>
            <person name="Sadzewicz L."/>
            <person name="Zhao X."/>
            <person name="Boylan J."/>
            <person name="Ott S."/>
            <person name="Bowen H."/>
            <person name="Vavikolanu K."/>
            <person name="Mehta A."/>
            <person name="Aluvathingal J."/>
            <person name="Nadendla S."/>
            <person name="Lowell S."/>
            <person name="Myers T."/>
            <person name="Yan Y."/>
            <person name="Sichtig H."/>
        </authorList>
    </citation>
    <scope>NUCLEOTIDE SEQUENCE [LARGE SCALE GENOMIC DNA]</scope>
    <source>
        <strain evidence="7 10">FDAARGOS_890</strain>
    </source>
</reference>
<evidence type="ECO:0000259" key="6">
    <source>
        <dbReference type="PROSITE" id="PS50110"/>
    </source>
</evidence>
<dbReference type="InterPro" id="IPR003594">
    <property type="entry name" value="HATPase_dom"/>
</dbReference>
<dbReference type="PROSITE" id="PS50110">
    <property type="entry name" value="RESPONSE_REGULATORY"/>
    <property type="match status" value="1"/>
</dbReference>
<keyword evidence="2" id="KW-0418">Kinase</keyword>
<dbReference type="SUPFAM" id="SSF55874">
    <property type="entry name" value="ATPase domain of HSP90 chaperone/DNA topoisomerase II/histidine kinase"/>
    <property type="match status" value="1"/>
</dbReference>
<dbReference type="Proteomes" id="UP000595064">
    <property type="component" value="Chromosome"/>
</dbReference>
<dbReference type="InterPro" id="IPR050482">
    <property type="entry name" value="Sensor_HK_TwoCompSys"/>
</dbReference>
<dbReference type="EMBL" id="FNPE01000023">
    <property type="protein sequence ID" value="SDZ41506.1"/>
    <property type="molecule type" value="Genomic_DNA"/>
</dbReference>
<keyword evidence="3" id="KW-0902">Two-component regulatory system</keyword>
<dbReference type="Proteomes" id="UP000183417">
    <property type="component" value="Unassembled WGS sequence"/>
</dbReference>
<feature type="domain" description="Response regulatory" evidence="6">
    <location>
        <begin position="22"/>
        <end position="138"/>
    </location>
</feature>
<dbReference type="InterPro" id="IPR011006">
    <property type="entry name" value="CheY-like_superfamily"/>
</dbReference>
<dbReference type="Pfam" id="PF00072">
    <property type="entry name" value="Response_reg"/>
    <property type="match status" value="1"/>
</dbReference>
<dbReference type="GO" id="GO:0016020">
    <property type="term" value="C:membrane"/>
    <property type="evidence" value="ECO:0007669"/>
    <property type="project" value="InterPro"/>
</dbReference>
<reference evidence="8 9" key="1">
    <citation type="submission" date="2016-10" db="EMBL/GenBank/DDBJ databases">
        <authorList>
            <person name="de Groot N.N."/>
        </authorList>
    </citation>
    <scope>NUCLEOTIDE SEQUENCE [LARGE SCALE GENOMIC DNA]</scope>
    <source>
        <strain evidence="8 9">LMG 24775</strain>
    </source>
</reference>
<dbReference type="SMART" id="SM00448">
    <property type="entry name" value="REC"/>
    <property type="match status" value="1"/>
</dbReference>
<keyword evidence="4" id="KW-0597">Phosphoprotein</keyword>
<evidence type="ECO:0000256" key="5">
    <source>
        <dbReference type="SAM" id="Coils"/>
    </source>
</evidence>
<keyword evidence="1" id="KW-0808">Transferase</keyword>
<dbReference type="Gene3D" id="1.20.5.1930">
    <property type="match status" value="1"/>
</dbReference>
<dbReference type="GO" id="GO:0000155">
    <property type="term" value="F:phosphorelay sensor kinase activity"/>
    <property type="evidence" value="ECO:0007669"/>
    <property type="project" value="InterPro"/>
</dbReference>
<dbReference type="InterPro" id="IPR001789">
    <property type="entry name" value="Sig_transdc_resp-reg_receiver"/>
</dbReference>
<evidence type="ECO:0000256" key="1">
    <source>
        <dbReference type="ARBA" id="ARBA00022679"/>
    </source>
</evidence>
<dbReference type="Pfam" id="PF02518">
    <property type="entry name" value="HATPase_c"/>
    <property type="match status" value="1"/>
</dbReference>